<reference evidence="1 2" key="1">
    <citation type="journal article" date="2009" name="Nature">
        <title>The Sorghum bicolor genome and the diversification of grasses.</title>
        <authorList>
            <person name="Paterson A.H."/>
            <person name="Bowers J.E."/>
            <person name="Bruggmann R."/>
            <person name="Dubchak I."/>
            <person name="Grimwood J."/>
            <person name="Gundlach H."/>
            <person name="Haberer G."/>
            <person name="Hellsten U."/>
            <person name="Mitros T."/>
            <person name="Poliakov A."/>
            <person name="Schmutz J."/>
            <person name="Spannagl M."/>
            <person name="Tang H."/>
            <person name="Wang X."/>
            <person name="Wicker T."/>
            <person name="Bharti A.K."/>
            <person name="Chapman J."/>
            <person name="Feltus F.A."/>
            <person name="Gowik U."/>
            <person name="Grigoriev I.V."/>
            <person name="Lyons E."/>
            <person name="Maher C.A."/>
            <person name="Martis M."/>
            <person name="Narechania A."/>
            <person name="Otillar R.P."/>
            <person name="Penning B.W."/>
            <person name="Salamov A.A."/>
            <person name="Wang Y."/>
            <person name="Zhang L."/>
            <person name="Carpita N.C."/>
            <person name="Freeling M."/>
            <person name="Gingle A.R."/>
            <person name="Hash C.T."/>
            <person name="Keller B."/>
            <person name="Klein P."/>
            <person name="Kresovich S."/>
            <person name="McCann M.C."/>
            <person name="Ming R."/>
            <person name="Peterson D.G."/>
            <person name="Mehboob-ur-Rahman"/>
            <person name="Ware D."/>
            <person name="Westhoff P."/>
            <person name="Mayer K.F."/>
            <person name="Messing J."/>
            <person name="Rokhsar D.S."/>
        </authorList>
    </citation>
    <scope>NUCLEOTIDE SEQUENCE [LARGE SCALE GENOMIC DNA]</scope>
    <source>
        <strain evidence="2">cv. BTx623</strain>
    </source>
</reference>
<dbReference type="AlphaFoldDB" id="A0A1B6P975"/>
<evidence type="ECO:0000313" key="1">
    <source>
        <dbReference type="EMBL" id="KXG22287.1"/>
    </source>
</evidence>
<dbReference type="Gramene" id="KXG22287">
    <property type="protein sequence ID" value="KXG22287"/>
    <property type="gene ID" value="SORBI_3009G188200"/>
</dbReference>
<keyword evidence="2" id="KW-1185">Reference proteome</keyword>
<proteinExistence type="predicted"/>
<dbReference type="EMBL" id="CM000768">
    <property type="protein sequence ID" value="KXG22287.1"/>
    <property type="molecule type" value="Genomic_DNA"/>
</dbReference>
<organism evidence="1 2">
    <name type="scientific">Sorghum bicolor</name>
    <name type="common">Sorghum</name>
    <name type="synonym">Sorghum vulgare</name>
    <dbReference type="NCBI Taxonomy" id="4558"/>
    <lineage>
        <taxon>Eukaryota</taxon>
        <taxon>Viridiplantae</taxon>
        <taxon>Streptophyta</taxon>
        <taxon>Embryophyta</taxon>
        <taxon>Tracheophyta</taxon>
        <taxon>Spermatophyta</taxon>
        <taxon>Magnoliopsida</taxon>
        <taxon>Liliopsida</taxon>
        <taxon>Poales</taxon>
        <taxon>Poaceae</taxon>
        <taxon>PACMAD clade</taxon>
        <taxon>Panicoideae</taxon>
        <taxon>Andropogonodae</taxon>
        <taxon>Andropogoneae</taxon>
        <taxon>Sorghinae</taxon>
        <taxon>Sorghum</taxon>
    </lineage>
</organism>
<gene>
    <name evidence="1" type="ORF">SORBI_3009G188200</name>
</gene>
<reference evidence="2" key="2">
    <citation type="journal article" date="2018" name="Plant J.">
        <title>The Sorghum bicolor reference genome: improved assembly, gene annotations, a transcriptome atlas, and signatures of genome organization.</title>
        <authorList>
            <person name="McCormick R.F."/>
            <person name="Truong S.K."/>
            <person name="Sreedasyam A."/>
            <person name="Jenkins J."/>
            <person name="Shu S."/>
            <person name="Sims D."/>
            <person name="Kennedy M."/>
            <person name="Amirebrahimi M."/>
            <person name="Weers B.D."/>
            <person name="McKinley B."/>
            <person name="Mattison A."/>
            <person name="Morishige D.T."/>
            <person name="Grimwood J."/>
            <person name="Schmutz J."/>
            <person name="Mullet J.E."/>
        </authorList>
    </citation>
    <scope>NUCLEOTIDE SEQUENCE [LARGE SCALE GENOMIC DNA]</scope>
    <source>
        <strain evidence="2">cv. BTx623</strain>
    </source>
</reference>
<dbReference type="Proteomes" id="UP000000768">
    <property type="component" value="Chromosome 9"/>
</dbReference>
<protein>
    <submittedName>
        <fullName evidence="1">Uncharacterized protein</fullName>
    </submittedName>
</protein>
<name>A0A1B6P975_SORBI</name>
<accession>A0A1B6P975</accession>
<evidence type="ECO:0000313" key="2">
    <source>
        <dbReference type="Proteomes" id="UP000000768"/>
    </source>
</evidence>
<sequence>MDFADTCATTTRSLEIGDSVPELSRAVVRKLKTFAKRMAVRPTNGKSLLSSALGVDGTGLCFPIPN</sequence>
<dbReference type="InParanoid" id="A0A1B6P975"/>